<feature type="transmembrane region" description="Helical" evidence="7">
    <location>
        <begin position="85"/>
        <end position="108"/>
    </location>
</feature>
<dbReference type="AlphaFoldDB" id="A0A9Q9DS55"/>
<evidence type="ECO:0000313" key="10">
    <source>
        <dbReference type="Proteomes" id="UP001056012"/>
    </source>
</evidence>
<evidence type="ECO:0000256" key="3">
    <source>
        <dbReference type="ARBA" id="ARBA00022989"/>
    </source>
</evidence>
<feature type="transmembrane region" description="Helical" evidence="7">
    <location>
        <begin position="120"/>
        <end position="144"/>
    </location>
</feature>
<keyword evidence="10" id="KW-1185">Reference proteome</keyword>
<gene>
    <name evidence="9" type="ORF">yc1106_03979</name>
</gene>
<feature type="domain" description="Rhodopsin" evidence="8">
    <location>
        <begin position="27"/>
        <end position="261"/>
    </location>
</feature>
<evidence type="ECO:0000256" key="7">
    <source>
        <dbReference type="SAM" id="Phobius"/>
    </source>
</evidence>
<feature type="compositionally biased region" description="Polar residues" evidence="6">
    <location>
        <begin position="322"/>
        <end position="331"/>
    </location>
</feature>
<evidence type="ECO:0000256" key="6">
    <source>
        <dbReference type="SAM" id="MobiDB-lite"/>
    </source>
</evidence>
<dbReference type="VEuPathDB" id="FungiDB:yc1106_03979"/>
<dbReference type="InterPro" id="IPR052337">
    <property type="entry name" value="SAT4-like"/>
</dbReference>
<feature type="transmembrane region" description="Helical" evidence="7">
    <location>
        <begin position="6"/>
        <end position="24"/>
    </location>
</feature>
<keyword evidence="3 7" id="KW-1133">Transmembrane helix</keyword>
<keyword evidence="2 7" id="KW-0812">Transmembrane</keyword>
<feature type="transmembrane region" description="Helical" evidence="7">
    <location>
        <begin position="44"/>
        <end position="65"/>
    </location>
</feature>
<evidence type="ECO:0000256" key="1">
    <source>
        <dbReference type="ARBA" id="ARBA00004141"/>
    </source>
</evidence>
<feature type="transmembrane region" description="Helical" evidence="7">
    <location>
        <begin position="198"/>
        <end position="220"/>
    </location>
</feature>
<name>A0A9Q9DS55_CURCL</name>
<dbReference type="EMBL" id="CP089276">
    <property type="protein sequence ID" value="USP76705.1"/>
    <property type="molecule type" value="Genomic_DNA"/>
</dbReference>
<evidence type="ECO:0000256" key="5">
    <source>
        <dbReference type="ARBA" id="ARBA00038359"/>
    </source>
</evidence>
<dbReference type="Pfam" id="PF20684">
    <property type="entry name" value="Fung_rhodopsin"/>
    <property type="match status" value="1"/>
</dbReference>
<evidence type="ECO:0000256" key="2">
    <source>
        <dbReference type="ARBA" id="ARBA00022692"/>
    </source>
</evidence>
<protein>
    <recommendedName>
        <fullName evidence="8">Rhodopsin domain-containing protein</fullName>
    </recommendedName>
</protein>
<feature type="transmembrane region" description="Helical" evidence="7">
    <location>
        <begin position="232"/>
        <end position="254"/>
    </location>
</feature>
<reference evidence="9" key="1">
    <citation type="submission" date="2021-12" db="EMBL/GenBank/DDBJ databases">
        <title>Curvularia clavata genome.</title>
        <authorList>
            <person name="Cao Y."/>
        </authorList>
    </citation>
    <scope>NUCLEOTIDE SEQUENCE</scope>
    <source>
        <strain evidence="9">Yc1106</strain>
    </source>
</reference>
<evidence type="ECO:0000256" key="4">
    <source>
        <dbReference type="ARBA" id="ARBA00023136"/>
    </source>
</evidence>
<dbReference type="PANTHER" id="PTHR33048">
    <property type="entry name" value="PTH11-LIKE INTEGRAL MEMBRANE PROTEIN (AFU_ORTHOLOGUE AFUA_5G11245)"/>
    <property type="match status" value="1"/>
</dbReference>
<dbReference type="GO" id="GO:0016020">
    <property type="term" value="C:membrane"/>
    <property type="evidence" value="ECO:0007669"/>
    <property type="project" value="UniProtKB-SubCell"/>
</dbReference>
<keyword evidence="4 7" id="KW-0472">Membrane</keyword>
<comment type="subcellular location">
    <subcellularLocation>
        <location evidence="1">Membrane</location>
        <topology evidence="1">Multi-pass membrane protein</topology>
    </subcellularLocation>
</comment>
<dbReference type="OrthoDB" id="5413793at2759"/>
<proteinExistence type="inferred from homology"/>
<organism evidence="9 10">
    <name type="scientific">Curvularia clavata</name>
    <dbReference type="NCBI Taxonomy" id="95742"/>
    <lineage>
        <taxon>Eukaryota</taxon>
        <taxon>Fungi</taxon>
        <taxon>Dikarya</taxon>
        <taxon>Ascomycota</taxon>
        <taxon>Pezizomycotina</taxon>
        <taxon>Dothideomycetes</taxon>
        <taxon>Pleosporomycetidae</taxon>
        <taxon>Pleosporales</taxon>
        <taxon>Pleosporineae</taxon>
        <taxon>Pleosporaceae</taxon>
        <taxon>Curvularia</taxon>
    </lineage>
</organism>
<evidence type="ECO:0000313" key="9">
    <source>
        <dbReference type="EMBL" id="USP76705.1"/>
    </source>
</evidence>
<comment type="similarity">
    <text evidence="5">Belongs to the SAT4 family.</text>
</comment>
<dbReference type="InterPro" id="IPR049326">
    <property type="entry name" value="Rhodopsin_dom_fungi"/>
</dbReference>
<dbReference type="PROSITE" id="PS51257">
    <property type="entry name" value="PROKAR_LIPOPROTEIN"/>
    <property type="match status" value="1"/>
</dbReference>
<dbReference type="PANTHER" id="PTHR33048:SF131">
    <property type="entry name" value="INTEGRAL MEMBRANE PROTEIN"/>
    <property type="match status" value="1"/>
</dbReference>
<accession>A0A9Q9DS55</accession>
<sequence length="358" mass="40295">MTNDLRAAMVGVNTTLILLTSLAVSCRIARKFRMVSQFSWHDALAAYAGLCAICLSTIQIASIGIGGGLTIDRIPPENLTPFLKMVMAALFFYFMCNWAVKHSLLLFYSELTFEPWHRRFIYVMHGFAFAFGFSCVIIGIFQCVPVQKLWNNKLDGFCIDNNSFGIYNAVFMLVNDIVLYIMPVIFTWNVRLRLSHRIAVNCLFALGGLVLAASAARVYFMDQQVKNPDFPFRYASMMLCAVIENHLAVIVACAPNIKALLLHVYPSLQGKFEKMVSDSDAYRHRYKGGYRTNESATLDVESSGIMKMKDVEVKVEKPELPQLSSTESSKSGRNKDQWWRSPNSWTLESATTTVTSST</sequence>
<dbReference type="Proteomes" id="UP001056012">
    <property type="component" value="Chromosome 3"/>
</dbReference>
<feature type="region of interest" description="Disordered" evidence="6">
    <location>
        <begin position="316"/>
        <end position="342"/>
    </location>
</feature>
<feature type="transmembrane region" description="Helical" evidence="7">
    <location>
        <begin position="164"/>
        <end position="186"/>
    </location>
</feature>
<evidence type="ECO:0000259" key="8">
    <source>
        <dbReference type="Pfam" id="PF20684"/>
    </source>
</evidence>